<dbReference type="InterPro" id="IPR013249">
    <property type="entry name" value="RNA_pol_sigma70_r4_t2"/>
</dbReference>
<evidence type="ECO:0000256" key="3">
    <source>
        <dbReference type="ARBA" id="ARBA00023082"/>
    </source>
</evidence>
<dbReference type="NCBIfam" id="TIGR02937">
    <property type="entry name" value="sigma70-ECF"/>
    <property type="match status" value="1"/>
</dbReference>
<keyword evidence="2" id="KW-0805">Transcription regulation</keyword>
<comment type="similarity">
    <text evidence="1">Belongs to the sigma-70 factor family. ECF subfamily.</text>
</comment>
<dbReference type="Proteomes" id="UP001168524">
    <property type="component" value="Unassembled WGS sequence"/>
</dbReference>
<dbReference type="Gene3D" id="1.10.1740.10">
    <property type="match status" value="1"/>
</dbReference>
<keyword evidence="3" id="KW-0731">Sigma factor</keyword>
<dbReference type="InterPro" id="IPR036388">
    <property type="entry name" value="WH-like_DNA-bd_sf"/>
</dbReference>
<dbReference type="InterPro" id="IPR014284">
    <property type="entry name" value="RNA_pol_sigma-70_dom"/>
</dbReference>
<name>A0ABT7WQL5_9GAMM</name>
<comment type="caution">
    <text evidence="7">The sequence shown here is derived from an EMBL/GenBank/DDBJ whole genome shotgun (WGS) entry which is preliminary data.</text>
</comment>
<dbReference type="InterPro" id="IPR013325">
    <property type="entry name" value="RNA_pol_sigma_r2"/>
</dbReference>
<dbReference type="PANTHER" id="PTHR43133:SF63">
    <property type="entry name" value="RNA POLYMERASE SIGMA FACTOR FECI-RELATED"/>
    <property type="match status" value="1"/>
</dbReference>
<dbReference type="Pfam" id="PF04542">
    <property type="entry name" value="Sigma70_r2"/>
    <property type="match status" value="1"/>
</dbReference>
<evidence type="ECO:0000256" key="1">
    <source>
        <dbReference type="ARBA" id="ARBA00010641"/>
    </source>
</evidence>
<evidence type="ECO:0000313" key="8">
    <source>
        <dbReference type="Proteomes" id="UP001168524"/>
    </source>
</evidence>
<proteinExistence type="inferred from homology"/>
<evidence type="ECO:0000259" key="5">
    <source>
        <dbReference type="Pfam" id="PF04542"/>
    </source>
</evidence>
<evidence type="ECO:0000313" key="7">
    <source>
        <dbReference type="EMBL" id="MDN0014964.1"/>
    </source>
</evidence>
<organism evidence="7 8">
    <name type="scientific">Acinetobacter thutiue</name>
    <dbReference type="NCBI Taxonomy" id="2998078"/>
    <lineage>
        <taxon>Bacteria</taxon>
        <taxon>Pseudomonadati</taxon>
        <taxon>Pseudomonadota</taxon>
        <taxon>Gammaproteobacteria</taxon>
        <taxon>Moraxellales</taxon>
        <taxon>Moraxellaceae</taxon>
        <taxon>Acinetobacter</taxon>
    </lineage>
</organism>
<reference evidence="7" key="1">
    <citation type="submission" date="2023-06" db="EMBL/GenBank/DDBJ databases">
        <title>Two novel species of Acinetobacter isolated from motorbike repairing workshop in Vietnam.</title>
        <authorList>
            <person name="Le N.T.T."/>
        </authorList>
    </citation>
    <scope>NUCLEOTIDE SEQUENCE</scope>
    <source>
        <strain evidence="7">VNH17</strain>
    </source>
</reference>
<dbReference type="PANTHER" id="PTHR43133">
    <property type="entry name" value="RNA POLYMERASE ECF-TYPE SIGMA FACTO"/>
    <property type="match status" value="1"/>
</dbReference>
<evidence type="ECO:0000256" key="2">
    <source>
        <dbReference type="ARBA" id="ARBA00023015"/>
    </source>
</evidence>
<sequence length="168" mass="19579">MPPESALFNEHIHGLYREHQSWLYGWLCRKMQNQHDAADLTQDAFVKIMLHYSDYYYQEPRALLTTIAKSLMSNHYRRKKIEQAYLNTLLPEQEGITISLEQQILLIETLSELCEIIDAMPLRQKQVFILSQLHGLSYGNIAKQLGVSIATIKRDLTKAMMLCFMAME</sequence>
<dbReference type="SUPFAM" id="SSF88659">
    <property type="entry name" value="Sigma3 and sigma4 domains of RNA polymerase sigma factors"/>
    <property type="match status" value="1"/>
</dbReference>
<dbReference type="InterPro" id="IPR039425">
    <property type="entry name" value="RNA_pol_sigma-70-like"/>
</dbReference>
<dbReference type="RefSeq" id="WP_267981193.1">
    <property type="nucleotide sequence ID" value="NZ_JAPQKF010000005.1"/>
</dbReference>
<protein>
    <submittedName>
        <fullName evidence="7">Sigma-70 family RNA polymerase sigma factor</fullName>
    </submittedName>
</protein>
<dbReference type="EMBL" id="JAUDZE010000005">
    <property type="protein sequence ID" value="MDN0014964.1"/>
    <property type="molecule type" value="Genomic_DNA"/>
</dbReference>
<dbReference type="InterPro" id="IPR007627">
    <property type="entry name" value="RNA_pol_sigma70_r2"/>
</dbReference>
<dbReference type="CDD" id="cd06171">
    <property type="entry name" value="Sigma70_r4"/>
    <property type="match status" value="1"/>
</dbReference>
<accession>A0ABT7WQL5</accession>
<gene>
    <name evidence="7" type="ORF">QTA56_12090</name>
</gene>
<evidence type="ECO:0000259" key="6">
    <source>
        <dbReference type="Pfam" id="PF08281"/>
    </source>
</evidence>
<dbReference type="SUPFAM" id="SSF88946">
    <property type="entry name" value="Sigma2 domain of RNA polymerase sigma factors"/>
    <property type="match status" value="1"/>
</dbReference>
<feature type="domain" description="RNA polymerase sigma-70 region 2" evidence="5">
    <location>
        <begin position="15"/>
        <end position="80"/>
    </location>
</feature>
<keyword evidence="4" id="KW-0804">Transcription</keyword>
<dbReference type="Pfam" id="PF08281">
    <property type="entry name" value="Sigma70_r4_2"/>
    <property type="match status" value="1"/>
</dbReference>
<dbReference type="InterPro" id="IPR013324">
    <property type="entry name" value="RNA_pol_sigma_r3/r4-like"/>
</dbReference>
<dbReference type="Gene3D" id="1.10.10.10">
    <property type="entry name" value="Winged helix-like DNA-binding domain superfamily/Winged helix DNA-binding domain"/>
    <property type="match status" value="1"/>
</dbReference>
<keyword evidence="8" id="KW-1185">Reference proteome</keyword>
<evidence type="ECO:0000256" key="4">
    <source>
        <dbReference type="ARBA" id="ARBA00023163"/>
    </source>
</evidence>
<feature type="domain" description="RNA polymerase sigma factor 70 region 4 type 2" evidence="6">
    <location>
        <begin position="115"/>
        <end position="163"/>
    </location>
</feature>